<evidence type="ECO:0000256" key="3">
    <source>
        <dbReference type="ARBA" id="ARBA00022676"/>
    </source>
</evidence>
<evidence type="ECO:0000256" key="6">
    <source>
        <dbReference type="ARBA" id="ARBA00022989"/>
    </source>
</evidence>
<dbReference type="Pfam" id="PF01697">
    <property type="entry name" value="Glyco_transf_92"/>
    <property type="match status" value="2"/>
</dbReference>
<keyword evidence="10" id="KW-1185">Reference proteome</keyword>
<keyword evidence="6 8" id="KW-1133">Transmembrane helix</keyword>
<dbReference type="PANTHER" id="PTHR21645:SF16">
    <property type="entry name" value="GLYCOSYLTRANSFERASE FAMILY 92 PROTEIN"/>
    <property type="match status" value="1"/>
</dbReference>
<dbReference type="Proteomes" id="UP000005237">
    <property type="component" value="Unassembled WGS sequence"/>
</dbReference>
<protein>
    <submittedName>
        <fullName evidence="9">Glycosyltransferase family 92 protein</fullName>
    </submittedName>
</protein>
<evidence type="ECO:0000313" key="9">
    <source>
        <dbReference type="EnsemblMetazoa" id="CJA10557c.1"/>
    </source>
</evidence>
<evidence type="ECO:0000313" key="10">
    <source>
        <dbReference type="Proteomes" id="UP000005237"/>
    </source>
</evidence>
<dbReference type="GO" id="GO:0016020">
    <property type="term" value="C:membrane"/>
    <property type="evidence" value="ECO:0007669"/>
    <property type="project" value="UniProtKB-SubCell"/>
</dbReference>
<name>A0A8R1DTM1_CAEJA</name>
<dbReference type="InterPro" id="IPR008166">
    <property type="entry name" value="Glyco_transf_92"/>
</dbReference>
<evidence type="ECO:0000256" key="2">
    <source>
        <dbReference type="ARBA" id="ARBA00007647"/>
    </source>
</evidence>
<evidence type="ECO:0000256" key="5">
    <source>
        <dbReference type="ARBA" id="ARBA00022692"/>
    </source>
</evidence>
<proteinExistence type="inferred from homology"/>
<keyword evidence="4" id="KW-0808">Transferase</keyword>
<comment type="similarity">
    <text evidence="2">Belongs to the glycosyltransferase 92 family.</text>
</comment>
<accession>A0A8R1DTM1</accession>
<dbReference type="InterPro" id="IPR052012">
    <property type="entry name" value="GTase_92"/>
</dbReference>
<evidence type="ECO:0000256" key="4">
    <source>
        <dbReference type="ARBA" id="ARBA00022679"/>
    </source>
</evidence>
<dbReference type="EnsemblMetazoa" id="CJA10557c.1">
    <property type="protein sequence ID" value="CJA10557c.1"/>
    <property type="gene ID" value="WBGene00129761"/>
</dbReference>
<dbReference type="AlphaFoldDB" id="A0A8R1DTM1"/>
<keyword evidence="3" id="KW-0328">Glycosyltransferase</keyword>
<sequence>MNCYRHPLYYSTKSYLKLRYKLHPLRVFKLLVLFVIFSIFIALLVPKIIDIYGVKEKEVKIYQATHTFIHSAYYYPTSKSLGKNAVALVTTMNKRTVDKITDYSINLIGTNRSSRWLKQATLTTEHMLNDRCDYSLITAQTNLLDNMRTLEIEADGVLMKVPFKKPKYSAPKPVVFCVSPQFAAEQWQTFLVQLHVSKRYGAHLQLYIVSMVESYFKLIKEYEKLGLVSIEPWLTIKFPVTEGPYLEPNRNVELRNQAAAHTDCLLMYKEAASFVGILDMDDILIPNNANSYYEEFEREYAGSWLISALHYEKFDYKTIKVAELEQQSISAIVRNARRLPTKDSGKSFLRPERWNSSWSHYSRSAVDKPIYLTPQQYEPLYMNLKVLPYNGIFHLKTMKFTNASQVPEGSIPVNPGDNITQLISDQHLQEIEDDLKRMLATEGIAKLSTTLPNDDYYMPIVFKCYNESFYHVRDTEWLYNNVFCVNAFSCELPQREDLPCIHSDATYHSGPTMWPITFHYASDSYFSRDIGCYQLGQNAIALVTTMNKRTVSKITDYTINLIGTNRTDRWLKEATLTTEHLLNDRCDYSLVLGLTNLLDNMRTLEIEAEGVLMKLPFKKPKYSAPKPVVFCVSPQFAAEQWQTFLVQLHVSKRYGAHLQLYIVSMVESYFKLIKEYEKLGLVSIEPWLTIKFPVTEGPYLEPNRNVELRNQAAAHTDCLLMYKEATSFVGILDMDDILIPSNANSYYEEFEREYAGSWLISALHYTKYDYRTIKIRELENQSISAIVKNSQRLPSTDAGKSFLRPERFNSTWSHYSRNVDGQPIYVVPNQERPFFMQLKQMSYSGIYHMKKMNFINSTEVPEGEVPVNPGDQVAKLISEKHLQEIDDDLKRTISSDAISKLSDSLPKEDFYMPIVFKCYNESFYHIRDTAWLYNDITCVNAFSCELPQREDLPCIHSDATYHSGPTMWPITFHYASDSYFSRDIGCYQ</sequence>
<organism evidence="9 10">
    <name type="scientific">Caenorhabditis japonica</name>
    <dbReference type="NCBI Taxonomy" id="281687"/>
    <lineage>
        <taxon>Eukaryota</taxon>
        <taxon>Metazoa</taxon>
        <taxon>Ecdysozoa</taxon>
        <taxon>Nematoda</taxon>
        <taxon>Chromadorea</taxon>
        <taxon>Rhabditida</taxon>
        <taxon>Rhabditina</taxon>
        <taxon>Rhabditomorpha</taxon>
        <taxon>Rhabditoidea</taxon>
        <taxon>Rhabditidae</taxon>
        <taxon>Peloderinae</taxon>
        <taxon>Caenorhabditis</taxon>
    </lineage>
</organism>
<reference evidence="9" key="2">
    <citation type="submission" date="2022-06" db="UniProtKB">
        <authorList>
            <consortium name="EnsemblMetazoa"/>
        </authorList>
    </citation>
    <scope>IDENTIFICATION</scope>
    <source>
        <strain evidence="9">DF5081</strain>
    </source>
</reference>
<dbReference type="PANTHER" id="PTHR21645">
    <property type="entry name" value="GLYCOSYLTRANSFERASE FAMILY 92 PROTEIN"/>
    <property type="match status" value="1"/>
</dbReference>
<keyword evidence="7 8" id="KW-0472">Membrane</keyword>
<reference evidence="10" key="1">
    <citation type="submission" date="2010-08" db="EMBL/GenBank/DDBJ databases">
        <authorList>
            <consortium name="Caenorhabditis japonica Sequencing Consortium"/>
            <person name="Wilson R.K."/>
        </authorList>
    </citation>
    <scope>NUCLEOTIDE SEQUENCE [LARGE SCALE GENOMIC DNA]</scope>
    <source>
        <strain evidence="10">DF5081</strain>
    </source>
</reference>
<comment type="subcellular location">
    <subcellularLocation>
        <location evidence="1">Membrane</location>
        <topology evidence="1">Single-pass membrane protein</topology>
    </subcellularLocation>
</comment>
<evidence type="ECO:0000256" key="8">
    <source>
        <dbReference type="SAM" id="Phobius"/>
    </source>
</evidence>
<keyword evidence="5 8" id="KW-0812">Transmembrane</keyword>
<evidence type="ECO:0000256" key="1">
    <source>
        <dbReference type="ARBA" id="ARBA00004167"/>
    </source>
</evidence>
<evidence type="ECO:0000256" key="7">
    <source>
        <dbReference type="ARBA" id="ARBA00023136"/>
    </source>
</evidence>
<dbReference type="GO" id="GO:0016757">
    <property type="term" value="F:glycosyltransferase activity"/>
    <property type="evidence" value="ECO:0007669"/>
    <property type="project" value="UniProtKB-KW"/>
</dbReference>
<feature type="transmembrane region" description="Helical" evidence="8">
    <location>
        <begin position="27"/>
        <end position="45"/>
    </location>
</feature>